<accession>A0ABR4P454</accession>
<sequence length="286" mass="31974">MDRRFQPFPTIIAAGATVLGDVKHIRVDRMSALEELLEELSQLQEGVLELQLDCEGIDLGKNGRVTDLELNFPTKNTTYLLDIVTLGQAAFDATSATGVSIRSILEDPRIPMGIFDCRNDSSGLFANHGIRMQNVVDLQILFLAASGPRSRQREFLPPLHEAINMIPITNGERRAWHERRKKGKLFCLAGGDGGQWHRFLDRPLHPVLEAYAAGDTHYMGHLALFLLSRPCMASEVLQDLVVRTSRARIADSLSPEYDPGDREHARTSVEFHQLDEALWDLPVLDG</sequence>
<dbReference type="InterPro" id="IPR036397">
    <property type="entry name" value="RNaseH_sf"/>
</dbReference>
<dbReference type="InterPro" id="IPR002562">
    <property type="entry name" value="3'-5'_exonuclease_dom"/>
</dbReference>
<keyword evidence="3" id="KW-1185">Reference proteome</keyword>
<comment type="caution">
    <text evidence="2">The sequence shown here is derived from an EMBL/GenBank/DDBJ whole genome shotgun (WGS) entry which is preliminary data.</text>
</comment>
<organism evidence="2 3">
    <name type="scientific">Phlyctema vagabunda</name>
    <dbReference type="NCBI Taxonomy" id="108571"/>
    <lineage>
        <taxon>Eukaryota</taxon>
        <taxon>Fungi</taxon>
        <taxon>Dikarya</taxon>
        <taxon>Ascomycota</taxon>
        <taxon>Pezizomycotina</taxon>
        <taxon>Leotiomycetes</taxon>
        <taxon>Helotiales</taxon>
        <taxon>Dermateaceae</taxon>
        <taxon>Phlyctema</taxon>
    </lineage>
</organism>
<dbReference type="PANTHER" id="PTHR43040">
    <property type="entry name" value="RIBONUCLEASE D"/>
    <property type="match status" value="1"/>
</dbReference>
<feature type="domain" description="3'-5' exonuclease" evidence="1">
    <location>
        <begin position="27"/>
        <end position="224"/>
    </location>
</feature>
<dbReference type="SUPFAM" id="SSF53098">
    <property type="entry name" value="Ribonuclease H-like"/>
    <property type="match status" value="1"/>
</dbReference>
<dbReference type="InterPro" id="IPR012337">
    <property type="entry name" value="RNaseH-like_sf"/>
</dbReference>
<dbReference type="Proteomes" id="UP001629113">
    <property type="component" value="Unassembled WGS sequence"/>
</dbReference>
<protein>
    <recommendedName>
        <fullName evidence="1">3'-5' exonuclease domain-containing protein</fullName>
    </recommendedName>
</protein>
<name>A0ABR4P454_9HELO</name>
<dbReference type="Gene3D" id="3.30.420.10">
    <property type="entry name" value="Ribonuclease H-like superfamily/Ribonuclease H"/>
    <property type="match status" value="1"/>
</dbReference>
<proteinExistence type="predicted"/>
<evidence type="ECO:0000259" key="1">
    <source>
        <dbReference type="Pfam" id="PF01612"/>
    </source>
</evidence>
<evidence type="ECO:0000313" key="2">
    <source>
        <dbReference type="EMBL" id="KAL3418093.1"/>
    </source>
</evidence>
<dbReference type="EMBL" id="JBFCZG010000009">
    <property type="protein sequence ID" value="KAL3418093.1"/>
    <property type="molecule type" value="Genomic_DNA"/>
</dbReference>
<gene>
    <name evidence="2" type="ORF">PVAG01_09808</name>
</gene>
<dbReference type="Pfam" id="PF01612">
    <property type="entry name" value="DNA_pol_A_exo1"/>
    <property type="match status" value="1"/>
</dbReference>
<reference evidence="2 3" key="1">
    <citation type="submission" date="2024-06" db="EMBL/GenBank/DDBJ databases">
        <title>Complete genome of Phlyctema vagabunda strain 19-DSS-EL-015.</title>
        <authorList>
            <person name="Fiorenzani C."/>
        </authorList>
    </citation>
    <scope>NUCLEOTIDE SEQUENCE [LARGE SCALE GENOMIC DNA]</scope>
    <source>
        <strain evidence="2 3">19-DSS-EL-015</strain>
    </source>
</reference>
<evidence type="ECO:0000313" key="3">
    <source>
        <dbReference type="Proteomes" id="UP001629113"/>
    </source>
</evidence>
<dbReference type="PANTHER" id="PTHR43040:SF1">
    <property type="entry name" value="RIBONUCLEASE D"/>
    <property type="match status" value="1"/>
</dbReference>